<organism evidence="2 3">
    <name type="scientific">Dispira parvispora</name>
    <dbReference type="NCBI Taxonomy" id="1520584"/>
    <lineage>
        <taxon>Eukaryota</taxon>
        <taxon>Fungi</taxon>
        <taxon>Fungi incertae sedis</taxon>
        <taxon>Zoopagomycota</taxon>
        <taxon>Kickxellomycotina</taxon>
        <taxon>Dimargaritomycetes</taxon>
        <taxon>Dimargaritales</taxon>
        <taxon>Dimargaritaceae</taxon>
        <taxon>Dispira</taxon>
    </lineage>
</organism>
<dbReference type="OrthoDB" id="10265310at2759"/>
<accession>A0A9W8ASX7</accession>
<reference evidence="2" key="1">
    <citation type="submission" date="2022-07" db="EMBL/GenBank/DDBJ databases">
        <title>Phylogenomic reconstructions and comparative analyses of Kickxellomycotina fungi.</title>
        <authorList>
            <person name="Reynolds N.K."/>
            <person name="Stajich J.E."/>
            <person name="Barry K."/>
            <person name="Grigoriev I.V."/>
            <person name="Crous P."/>
            <person name="Smith M.E."/>
        </authorList>
    </citation>
    <scope>NUCLEOTIDE SEQUENCE</scope>
    <source>
        <strain evidence="2">RSA 1196</strain>
    </source>
</reference>
<evidence type="ECO:0000313" key="3">
    <source>
        <dbReference type="Proteomes" id="UP001150925"/>
    </source>
</evidence>
<sequence>MPQKTIGTHNGTFHCDEALAVYLLTQTSKFADAQIVRTRDSQVLATCDAVVDVGGVYDADAYRFDHHQRGFEEVFSKHHTTKLSSAGLVYKHFGREIIAQLLNLDEESVETLYTKLYDDFVEALDAIDNGISQYPKEVEPRYKDSTHLAARVGRLNPWWNQPDTDLDARFHRAMALAGSEFTERVRYFGLAWLPAYDLVYQAVKQREAVDPQGKIVVLETPCPWKDHIYAIEEKLHLSTPILYVLYPDTANGNWRVQAVPVSNGSFESRKPLPESWRGCRDSELSEKTKLPGCVFIHASGFIGGHQTKDGALALARKALEL</sequence>
<dbReference type="PANTHER" id="PTHR11215:SF1">
    <property type="entry name" value="MYG1 EXONUCLEASE"/>
    <property type="match status" value="1"/>
</dbReference>
<gene>
    <name evidence="2" type="ORF">IWQ62_004420</name>
</gene>
<evidence type="ECO:0008006" key="4">
    <source>
        <dbReference type="Google" id="ProtNLM"/>
    </source>
</evidence>
<dbReference type="EMBL" id="JANBPY010001466">
    <property type="protein sequence ID" value="KAJ1959929.1"/>
    <property type="molecule type" value="Genomic_DNA"/>
</dbReference>
<dbReference type="Pfam" id="PF03690">
    <property type="entry name" value="MYG1_exonuc"/>
    <property type="match status" value="1"/>
</dbReference>
<dbReference type="InterPro" id="IPR003226">
    <property type="entry name" value="MYG1_exonuclease"/>
</dbReference>
<dbReference type="AlphaFoldDB" id="A0A9W8ASX7"/>
<name>A0A9W8ASX7_9FUNG</name>
<dbReference type="PANTHER" id="PTHR11215">
    <property type="entry name" value="METAL DEPENDENT HYDROLASE - RELATED"/>
    <property type="match status" value="1"/>
</dbReference>
<dbReference type="Proteomes" id="UP001150925">
    <property type="component" value="Unassembled WGS sequence"/>
</dbReference>
<evidence type="ECO:0000256" key="1">
    <source>
        <dbReference type="ARBA" id="ARBA00010105"/>
    </source>
</evidence>
<dbReference type="GO" id="GO:0005634">
    <property type="term" value="C:nucleus"/>
    <property type="evidence" value="ECO:0007669"/>
    <property type="project" value="TreeGrafter"/>
</dbReference>
<protein>
    <recommendedName>
        <fullName evidence="4">Metal-dependent protein hydrolase</fullName>
    </recommendedName>
</protein>
<comment type="caution">
    <text evidence="2">The sequence shown here is derived from an EMBL/GenBank/DDBJ whole genome shotgun (WGS) entry which is preliminary data.</text>
</comment>
<dbReference type="GO" id="GO:0005737">
    <property type="term" value="C:cytoplasm"/>
    <property type="evidence" value="ECO:0007669"/>
    <property type="project" value="TreeGrafter"/>
</dbReference>
<evidence type="ECO:0000313" key="2">
    <source>
        <dbReference type="EMBL" id="KAJ1959929.1"/>
    </source>
</evidence>
<comment type="similarity">
    <text evidence="1">Belongs to the MYG1 family.</text>
</comment>
<keyword evidence="3" id="KW-1185">Reference proteome</keyword>
<proteinExistence type="inferred from homology"/>